<keyword evidence="2" id="KW-1185">Reference proteome</keyword>
<dbReference type="AlphaFoldDB" id="A0A9W7BQS5"/>
<dbReference type="SUPFAM" id="SSF103196">
    <property type="entry name" value="Roadblock/LC7 domain"/>
    <property type="match status" value="1"/>
</dbReference>
<dbReference type="Proteomes" id="UP001165160">
    <property type="component" value="Unassembled WGS sequence"/>
</dbReference>
<proteinExistence type="predicted"/>
<name>A0A9W7BQS5_9STRA</name>
<accession>A0A9W7BQS5</accession>
<evidence type="ECO:0000313" key="2">
    <source>
        <dbReference type="Proteomes" id="UP001165160"/>
    </source>
</evidence>
<evidence type="ECO:0000313" key="1">
    <source>
        <dbReference type="EMBL" id="GMH91734.1"/>
    </source>
</evidence>
<protein>
    <submittedName>
        <fullName evidence="1">Uncharacterized protein</fullName>
    </submittedName>
</protein>
<dbReference type="EMBL" id="BRXX01000119">
    <property type="protein sequence ID" value="GMH91734.1"/>
    <property type="molecule type" value="Genomic_DNA"/>
</dbReference>
<sequence length="121" mass="12761">MLRAKRLHSTLSLISTPPIHHTYLLTSSGDLLSISSYAGPAPSVSIKSLVAAGMVVAAQSPETWKGSTGSLGDRTFCINPVLGGKFLVCCISLPDADAGVVKRRLDQLTVHLEESLSTLKT</sequence>
<reference evidence="2" key="1">
    <citation type="journal article" date="2023" name="Commun. Biol.">
        <title>Genome analysis of Parmales, the sister group of diatoms, reveals the evolutionary specialization of diatoms from phago-mixotrophs to photoautotrophs.</title>
        <authorList>
            <person name="Ban H."/>
            <person name="Sato S."/>
            <person name="Yoshikawa S."/>
            <person name="Yamada K."/>
            <person name="Nakamura Y."/>
            <person name="Ichinomiya M."/>
            <person name="Sato N."/>
            <person name="Blanc-Mathieu R."/>
            <person name="Endo H."/>
            <person name="Kuwata A."/>
            <person name="Ogata H."/>
        </authorList>
    </citation>
    <scope>NUCLEOTIDE SEQUENCE [LARGE SCALE GENOMIC DNA]</scope>
    <source>
        <strain evidence="2">NIES 3699</strain>
    </source>
</reference>
<organism evidence="1 2">
    <name type="scientific">Triparma verrucosa</name>
    <dbReference type="NCBI Taxonomy" id="1606542"/>
    <lineage>
        <taxon>Eukaryota</taxon>
        <taxon>Sar</taxon>
        <taxon>Stramenopiles</taxon>
        <taxon>Ochrophyta</taxon>
        <taxon>Bolidophyceae</taxon>
        <taxon>Parmales</taxon>
        <taxon>Triparmaceae</taxon>
        <taxon>Triparma</taxon>
    </lineage>
</organism>
<comment type="caution">
    <text evidence="1">The sequence shown here is derived from an EMBL/GenBank/DDBJ whole genome shotgun (WGS) entry which is preliminary data.</text>
</comment>
<dbReference type="Gene3D" id="3.30.450.30">
    <property type="entry name" value="Dynein light chain 2a, cytoplasmic"/>
    <property type="match status" value="1"/>
</dbReference>
<gene>
    <name evidence="1" type="ORF">TrVE_jg2852</name>
</gene>